<dbReference type="PANTHER" id="PTHR18640:SF14">
    <property type="entry name" value="SODIUM BILE ACID SYMPORTER FAMILY"/>
    <property type="match status" value="1"/>
</dbReference>
<reference evidence="2 3" key="1">
    <citation type="journal article" date="2024" name="Nat. Commun.">
        <title>Phylogenomics reveals the evolutionary origins of lichenization in chlorophyte algae.</title>
        <authorList>
            <person name="Puginier C."/>
            <person name="Libourel C."/>
            <person name="Otte J."/>
            <person name="Skaloud P."/>
            <person name="Haon M."/>
            <person name="Grisel S."/>
            <person name="Petersen M."/>
            <person name="Berrin J.G."/>
            <person name="Delaux P.M."/>
            <person name="Dal Grande F."/>
            <person name="Keller J."/>
        </authorList>
    </citation>
    <scope>NUCLEOTIDE SEQUENCE [LARGE SCALE GENOMIC DNA]</scope>
    <source>
        <strain evidence="2 3">SAG 216-7</strain>
    </source>
</reference>
<sequence>MQSSDTDTEPEYSIALRGVRAALLNNFLPFAFFVALIIALAWPLPGQKVLIPVVKDVHVVTFVNICTVFLISGLTLRTDELKQALTRQTLLGTVYGFIAILGITPLWGWATIKLPFTPMAFATGLTIFCIMPTTLGVGVSLVSSAKGNVPRPSS</sequence>
<keyword evidence="3" id="KW-1185">Reference proteome</keyword>
<comment type="caution">
    <text evidence="2">The sequence shown here is derived from an EMBL/GenBank/DDBJ whole genome shotgun (WGS) entry which is preliminary data.</text>
</comment>
<keyword evidence="1" id="KW-1133">Transmembrane helix</keyword>
<name>A0ABR2YAW0_9CHLO</name>
<dbReference type="Pfam" id="PF13593">
    <property type="entry name" value="SBF_like"/>
    <property type="match status" value="1"/>
</dbReference>
<gene>
    <name evidence="2" type="ORF">WJX75_003294</name>
</gene>
<dbReference type="Proteomes" id="UP001491310">
    <property type="component" value="Unassembled WGS sequence"/>
</dbReference>
<dbReference type="EMBL" id="JALJOT010000018">
    <property type="protein sequence ID" value="KAK9901268.1"/>
    <property type="molecule type" value="Genomic_DNA"/>
</dbReference>
<dbReference type="InterPro" id="IPR016833">
    <property type="entry name" value="Put_Na-Bile_cotransptr"/>
</dbReference>
<keyword evidence="1" id="KW-0812">Transmembrane</keyword>
<proteinExistence type="predicted"/>
<evidence type="ECO:0000313" key="3">
    <source>
        <dbReference type="Proteomes" id="UP001491310"/>
    </source>
</evidence>
<feature type="transmembrane region" description="Helical" evidence="1">
    <location>
        <begin position="57"/>
        <end position="76"/>
    </location>
</feature>
<keyword evidence="1" id="KW-0472">Membrane</keyword>
<accession>A0ABR2YAW0</accession>
<dbReference type="Gene3D" id="1.20.1530.20">
    <property type="match status" value="1"/>
</dbReference>
<evidence type="ECO:0000313" key="2">
    <source>
        <dbReference type="EMBL" id="KAK9901268.1"/>
    </source>
</evidence>
<feature type="transmembrane region" description="Helical" evidence="1">
    <location>
        <begin position="119"/>
        <end position="142"/>
    </location>
</feature>
<evidence type="ECO:0000256" key="1">
    <source>
        <dbReference type="SAM" id="Phobius"/>
    </source>
</evidence>
<dbReference type="PANTHER" id="PTHR18640">
    <property type="entry name" value="SOLUTE CARRIER FAMILY 10 MEMBER 7"/>
    <property type="match status" value="1"/>
</dbReference>
<feature type="transmembrane region" description="Helical" evidence="1">
    <location>
        <begin position="21"/>
        <end position="45"/>
    </location>
</feature>
<protein>
    <submittedName>
        <fullName evidence="2">Uncharacterized protein</fullName>
    </submittedName>
</protein>
<dbReference type="InterPro" id="IPR038770">
    <property type="entry name" value="Na+/solute_symporter_sf"/>
</dbReference>
<feature type="transmembrane region" description="Helical" evidence="1">
    <location>
        <begin position="88"/>
        <end position="107"/>
    </location>
</feature>
<organism evidence="2 3">
    <name type="scientific">Coccomyxa subellipsoidea</name>
    <dbReference type="NCBI Taxonomy" id="248742"/>
    <lineage>
        <taxon>Eukaryota</taxon>
        <taxon>Viridiplantae</taxon>
        <taxon>Chlorophyta</taxon>
        <taxon>core chlorophytes</taxon>
        <taxon>Trebouxiophyceae</taxon>
        <taxon>Trebouxiophyceae incertae sedis</taxon>
        <taxon>Coccomyxaceae</taxon>
        <taxon>Coccomyxa</taxon>
    </lineage>
</organism>